<keyword evidence="17" id="KW-0675">Receptor</keyword>
<dbReference type="GO" id="GO:0005524">
    <property type="term" value="F:ATP binding"/>
    <property type="evidence" value="ECO:0007669"/>
    <property type="project" value="UniProtKB-UniRule"/>
</dbReference>
<gene>
    <name evidence="26" type="ORF">DVH24_039668</name>
</gene>
<comment type="similarity">
    <text evidence="2">Belongs to the leguminous lectin family.</text>
</comment>
<dbReference type="FunFam" id="3.30.200.20:FF:000423">
    <property type="entry name" value="L-type lectin-domain containing receptor kinase S.1"/>
    <property type="match status" value="1"/>
</dbReference>
<organism evidence="26 27">
    <name type="scientific">Malus domestica</name>
    <name type="common">Apple</name>
    <name type="synonym">Pyrus malus</name>
    <dbReference type="NCBI Taxonomy" id="3750"/>
    <lineage>
        <taxon>Eukaryota</taxon>
        <taxon>Viridiplantae</taxon>
        <taxon>Streptophyta</taxon>
        <taxon>Embryophyta</taxon>
        <taxon>Tracheophyta</taxon>
        <taxon>Spermatophyta</taxon>
        <taxon>Magnoliopsida</taxon>
        <taxon>eudicotyledons</taxon>
        <taxon>Gunneridae</taxon>
        <taxon>Pentapetalae</taxon>
        <taxon>rosids</taxon>
        <taxon>fabids</taxon>
        <taxon>Rosales</taxon>
        <taxon>Rosaceae</taxon>
        <taxon>Amygdaloideae</taxon>
        <taxon>Maleae</taxon>
        <taxon>Malus</taxon>
    </lineage>
</organism>
<evidence type="ECO:0000256" key="16">
    <source>
        <dbReference type="ARBA" id="ARBA00023136"/>
    </source>
</evidence>
<evidence type="ECO:0000256" key="20">
    <source>
        <dbReference type="ARBA" id="ARBA00048679"/>
    </source>
</evidence>
<evidence type="ECO:0000256" key="23">
    <source>
        <dbReference type="SAM" id="Phobius"/>
    </source>
</evidence>
<dbReference type="GO" id="GO:0004674">
    <property type="term" value="F:protein serine/threonine kinase activity"/>
    <property type="evidence" value="ECO:0007669"/>
    <property type="project" value="UniProtKB-KW"/>
</dbReference>
<evidence type="ECO:0000313" key="26">
    <source>
        <dbReference type="EMBL" id="RXH77697.1"/>
    </source>
</evidence>
<comment type="catalytic activity">
    <reaction evidence="20">
        <text>L-seryl-[protein] + ATP = O-phospho-L-seryl-[protein] + ADP + H(+)</text>
        <dbReference type="Rhea" id="RHEA:17989"/>
        <dbReference type="Rhea" id="RHEA-COMP:9863"/>
        <dbReference type="Rhea" id="RHEA-COMP:11604"/>
        <dbReference type="ChEBI" id="CHEBI:15378"/>
        <dbReference type="ChEBI" id="CHEBI:29999"/>
        <dbReference type="ChEBI" id="CHEBI:30616"/>
        <dbReference type="ChEBI" id="CHEBI:83421"/>
        <dbReference type="ChEBI" id="CHEBI:456216"/>
        <dbReference type="EC" id="2.7.11.1"/>
    </reaction>
</comment>
<dbReference type="GO" id="GO:0005886">
    <property type="term" value="C:plasma membrane"/>
    <property type="evidence" value="ECO:0007669"/>
    <property type="project" value="UniProtKB-SubCell"/>
</dbReference>
<dbReference type="InterPro" id="IPR000719">
    <property type="entry name" value="Prot_kinase_dom"/>
</dbReference>
<evidence type="ECO:0000256" key="17">
    <source>
        <dbReference type="ARBA" id="ARBA00023170"/>
    </source>
</evidence>
<evidence type="ECO:0000256" key="5">
    <source>
        <dbReference type="ARBA" id="ARBA00012513"/>
    </source>
</evidence>
<dbReference type="SUPFAM" id="SSF56112">
    <property type="entry name" value="Protein kinase-like (PK-like)"/>
    <property type="match status" value="1"/>
</dbReference>
<comment type="similarity">
    <text evidence="4">In the C-terminal section; belongs to the protein kinase superfamily. Ser/Thr protein kinase family.</text>
</comment>
<keyword evidence="8" id="KW-0808">Transferase</keyword>
<feature type="transmembrane region" description="Helical" evidence="23">
    <location>
        <begin position="292"/>
        <end position="315"/>
    </location>
</feature>
<dbReference type="GO" id="GO:0042742">
    <property type="term" value="P:defense response to bacterium"/>
    <property type="evidence" value="ECO:0007669"/>
    <property type="project" value="UniProtKB-ARBA"/>
</dbReference>
<dbReference type="SUPFAM" id="SSF49899">
    <property type="entry name" value="Concanavalin A-like lectins/glucanases"/>
    <property type="match status" value="1"/>
</dbReference>
<evidence type="ECO:0000256" key="9">
    <source>
        <dbReference type="ARBA" id="ARBA00022692"/>
    </source>
</evidence>
<dbReference type="FunFam" id="1.10.510.10:FF:000108">
    <property type="entry name" value="L-type lectin-domain containing receptor kinase S.4"/>
    <property type="match status" value="1"/>
</dbReference>
<dbReference type="InterPro" id="IPR050528">
    <property type="entry name" value="L-type_Lectin-RKs"/>
</dbReference>
<dbReference type="InterPro" id="IPR013320">
    <property type="entry name" value="ConA-like_dom_sf"/>
</dbReference>
<protein>
    <recommendedName>
        <fullName evidence="5">non-specific serine/threonine protein kinase</fullName>
        <ecNumber evidence="5">2.7.11.1</ecNumber>
    </recommendedName>
</protein>
<dbReference type="GO" id="GO:0002229">
    <property type="term" value="P:defense response to oomycetes"/>
    <property type="evidence" value="ECO:0007669"/>
    <property type="project" value="UniProtKB-ARBA"/>
</dbReference>
<evidence type="ECO:0000256" key="14">
    <source>
        <dbReference type="ARBA" id="ARBA00022840"/>
    </source>
</evidence>
<keyword evidence="15 23" id="KW-1133">Transmembrane helix</keyword>
<evidence type="ECO:0000313" key="27">
    <source>
        <dbReference type="Proteomes" id="UP000290289"/>
    </source>
</evidence>
<feature type="domain" description="Protein kinase" evidence="25">
    <location>
        <begin position="353"/>
        <end position="637"/>
    </location>
</feature>
<dbReference type="FunFam" id="2.60.120.200:FF:000086">
    <property type="entry name" value="L-type lectin-domain containing receptor kinase S.4"/>
    <property type="match status" value="1"/>
</dbReference>
<comment type="similarity">
    <text evidence="3">In the N-terminal section; belongs to the leguminous lectin family.</text>
</comment>
<feature type="signal peptide" evidence="24">
    <location>
        <begin position="1"/>
        <end position="22"/>
    </location>
</feature>
<evidence type="ECO:0000256" key="12">
    <source>
        <dbReference type="ARBA" id="ARBA00022741"/>
    </source>
</evidence>
<keyword evidence="7" id="KW-0723">Serine/threonine-protein kinase</keyword>
<comment type="caution">
    <text evidence="26">The sequence shown here is derived from an EMBL/GenBank/DDBJ whole genome shotgun (WGS) entry which is preliminary data.</text>
</comment>
<dbReference type="PROSITE" id="PS00307">
    <property type="entry name" value="LECTIN_LEGUME_BETA"/>
    <property type="match status" value="1"/>
</dbReference>
<dbReference type="Gene3D" id="3.30.200.20">
    <property type="entry name" value="Phosphorylase Kinase, domain 1"/>
    <property type="match status" value="1"/>
</dbReference>
<proteinExistence type="inferred from homology"/>
<dbReference type="PROSITE" id="PS00107">
    <property type="entry name" value="PROTEIN_KINASE_ATP"/>
    <property type="match status" value="1"/>
</dbReference>
<dbReference type="PROSITE" id="PS00108">
    <property type="entry name" value="PROTEIN_KINASE_ST"/>
    <property type="match status" value="1"/>
</dbReference>
<evidence type="ECO:0000256" key="21">
    <source>
        <dbReference type="PROSITE-ProRule" id="PRU10141"/>
    </source>
</evidence>
<dbReference type="Pfam" id="PF00139">
    <property type="entry name" value="Lectin_legB"/>
    <property type="match status" value="1"/>
</dbReference>
<dbReference type="InterPro" id="IPR008271">
    <property type="entry name" value="Ser/Thr_kinase_AS"/>
</dbReference>
<keyword evidence="18" id="KW-0325">Glycoprotein</keyword>
<dbReference type="EMBL" id="RDQH01000340">
    <property type="protein sequence ID" value="RXH77697.1"/>
    <property type="molecule type" value="Genomic_DNA"/>
</dbReference>
<dbReference type="CDD" id="cd06899">
    <property type="entry name" value="lectin_legume_LecRK_Arcelin_ConA"/>
    <property type="match status" value="1"/>
</dbReference>
<dbReference type="Proteomes" id="UP000290289">
    <property type="component" value="Chromosome 14"/>
</dbReference>
<evidence type="ECO:0000259" key="25">
    <source>
        <dbReference type="PROSITE" id="PS50011"/>
    </source>
</evidence>
<keyword evidence="11" id="KW-0430">Lectin</keyword>
<comment type="subcellular location">
    <subcellularLocation>
        <location evidence="1">Cell membrane</location>
        <topology evidence="1">Single-pass type I membrane protein</topology>
    </subcellularLocation>
</comment>
<dbReference type="AlphaFoldDB" id="A0A498I6X7"/>
<name>A0A498I6X7_MALDO</name>
<feature type="region of interest" description="Disordered" evidence="22">
    <location>
        <begin position="641"/>
        <end position="670"/>
    </location>
</feature>
<keyword evidence="27" id="KW-1185">Reference proteome</keyword>
<dbReference type="InterPro" id="IPR019825">
    <property type="entry name" value="Lectin_legB_Mn/Ca_BS"/>
</dbReference>
<evidence type="ECO:0000256" key="2">
    <source>
        <dbReference type="ARBA" id="ARBA00007606"/>
    </source>
</evidence>
<dbReference type="EC" id="2.7.11.1" evidence="5"/>
<evidence type="ECO:0000256" key="19">
    <source>
        <dbReference type="ARBA" id="ARBA00047899"/>
    </source>
</evidence>
<sequence>MRPFSAVVRLLLLHLFLSPTSALDFLFNSFTNITNATDLILINDARLDAAAIRLTNDTNQFAVGRVFYPTKIPMKPTSNSTSVTSFSTSFVFSVLPDIASSPGFGLCFVLSNSTSPPNALASQYFGLFTNATVPFVAPLLAVEFDTGQNPEFNDPNGNHIGIDLNNIESAITTPAGYYNSTGGFVPIQMRTGQNVRAWIEFDGTSLEFNVTVAPANVSRPSLPTLTYIDPKIANYVSAEMFVGFSASKTQWIEAQRVLAWSFSNTGIARDINTTNLPVFQLVSPSSSLSSSAIAGISIGCVVFVLILASAFYLYWRKKRTEGEETDDEIEDWELEYWPHRFSNEELREATGGFSTDQLLGSGGFGKVYKGTLSNGTEIAVKCVNHDSKQGLREFMAEIASMGRLQHKNLVQMRGWCRKANELMLVYDYMPNGSLNRWIFDNPKTVLGWERRRRVLADVAEGLNYLHHGWDQMVIHRDIKSSNILLDAEMRGRLGDFGLAKLYQHGEVPHTTRVVGTFGYLAPELATVAAPTAASDVYSFGVVLLEVACGRKPIEMEAAEDEEVLVDWVRKLYFRGRVGEAADPRINGEYEAAEMEIALKLGLACCHPDPQRRPNMREIVAVLVGEAASATAPAHLLSELARGDSSIGGGDGGSDDLSMEVAPPQLQQPLV</sequence>
<dbReference type="Gene3D" id="1.10.510.10">
    <property type="entry name" value="Transferase(Phosphotransferase) domain 1"/>
    <property type="match status" value="1"/>
</dbReference>
<evidence type="ECO:0000256" key="15">
    <source>
        <dbReference type="ARBA" id="ARBA00022989"/>
    </source>
</evidence>
<dbReference type="SMART" id="SM00220">
    <property type="entry name" value="S_TKc"/>
    <property type="match status" value="1"/>
</dbReference>
<keyword evidence="10 24" id="KW-0732">Signal</keyword>
<dbReference type="Pfam" id="PF00069">
    <property type="entry name" value="Pkinase"/>
    <property type="match status" value="1"/>
</dbReference>
<dbReference type="InterPro" id="IPR011009">
    <property type="entry name" value="Kinase-like_dom_sf"/>
</dbReference>
<dbReference type="InterPro" id="IPR017441">
    <property type="entry name" value="Protein_kinase_ATP_BS"/>
</dbReference>
<evidence type="ECO:0000256" key="22">
    <source>
        <dbReference type="SAM" id="MobiDB-lite"/>
    </source>
</evidence>
<keyword evidence="16 23" id="KW-0472">Membrane</keyword>
<dbReference type="STRING" id="3750.A0A498I6X7"/>
<evidence type="ECO:0000256" key="18">
    <source>
        <dbReference type="ARBA" id="ARBA00023180"/>
    </source>
</evidence>
<reference evidence="26 27" key="1">
    <citation type="submission" date="2018-10" db="EMBL/GenBank/DDBJ databases">
        <title>A high-quality apple genome assembly.</title>
        <authorList>
            <person name="Hu J."/>
        </authorList>
    </citation>
    <scope>NUCLEOTIDE SEQUENCE [LARGE SCALE GENOMIC DNA]</scope>
    <source>
        <strain evidence="27">cv. HFTH1</strain>
        <tissue evidence="26">Young leaf</tissue>
    </source>
</reference>
<keyword evidence="14 21" id="KW-0067">ATP-binding</keyword>
<accession>A0A498I6X7</accession>
<evidence type="ECO:0000256" key="24">
    <source>
        <dbReference type="SAM" id="SignalP"/>
    </source>
</evidence>
<feature type="chain" id="PRO_5019782525" description="non-specific serine/threonine protein kinase" evidence="24">
    <location>
        <begin position="23"/>
        <end position="670"/>
    </location>
</feature>
<evidence type="ECO:0000256" key="1">
    <source>
        <dbReference type="ARBA" id="ARBA00004251"/>
    </source>
</evidence>
<dbReference type="PANTHER" id="PTHR27007">
    <property type="match status" value="1"/>
</dbReference>
<comment type="catalytic activity">
    <reaction evidence="19">
        <text>L-threonyl-[protein] + ATP = O-phospho-L-threonyl-[protein] + ADP + H(+)</text>
        <dbReference type="Rhea" id="RHEA:46608"/>
        <dbReference type="Rhea" id="RHEA-COMP:11060"/>
        <dbReference type="Rhea" id="RHEA-COMP:11605"/>
        <dbReference type="ChEBI" id="CHEBI:15378"/>
        <dbReference type="ChEBI" id="CHEBI:30013"/>
        <dbReference type="ChEBI" id="CHEBI:30616"/>
        <dbReference type="ChEBI" id="CHEBI:61977"/>
        <dbReference type="ChEBI" id="CHEBI:456216"/>
        <dbReference type="EC" id="2.7.11.1"/>
    </reaction>
</comment>
<evidence type="ECO:0000256" key="6">
    <source>
        <dbReference type="ARBA" id="ARBA00022475"/>
    </source>
</evidence>
<feature type="binding site" evidence="21">
    <location>
        <position position="381"/>
    </location>
    <ligand>
        <name>ATP</name>
        <dbReference type="ChEBI" id="CHEBI:30616"/>
    </ligand>
</feature>
<evidence type="ECO:0000256" key="11">
    <source>
        <dbReference type="ARBA" id="ARBA00022734"/>
    </source>
</evidence>
<dbReference type="Gene3D" id="2.60.120.200">
    <property type="match status" value="1"/>
</dbReference>
<evidence type="ECO:0000256" key="10">
    <source>
        <dbReference type="ARBA" id="ARBA00022729"/>
    </source>
</evidence>
<evidence type="ECO:0000256" key="4">
    <source>
        <dbReference type="ARBA" id="ARBA00010217"/>
    </source>
</evidence>
<evidence type="ECO:0000256" key="7">
    <source>
        <dbReference type="ARBA" id="ARBA00022527"/>
    </source>
</evidence>
<evidence type="ECO:0000256" key="13">
    <source>
        <dbReference type="ARBA" id="ARBA00022777"/>
    </source>
</evidence>
<evidence type="ECO:0000256" key="8">
    <source>
        <dbReference type="ARBA" id="ARBA00022679"/>
    </source>
</evidence>
<dbReference type="GO" id="GO:0030246">
    <property type="term" value="F:carbohydrate binding"/>
    <property type="evidence" value="ECO:0007669"/>
    <property type="project" value="UniProtKB-KW"/>
</dbReference>
<dbReference type="CDD" id="cd14066">
    <property type="entry name" value="STKc_IRAK"/>
    <property type="match status" value="1"/>
</dbReference>
<keyword evidence="9 23" id="KW-0812">Transmembrane</keyword>
<dbReference type="InterPro" id="IPR001220">
    <property type="entry name" value="Legume_lectin_dom"/>
</dbReference>
<keyword evidence="6" id="KW-1003">Cell membrane</keyword>
<keyword evidence="12 21" id="KW-0547">Nucleotide-binding</keyword>
<keyword evidence="13" id="KW-0418">Kinase</keyword>
<dbReference type="PROSITE" id="PS50011">
    <property type="entry name" value="PROTEIN_KINASE_DOM"/>
    <property type="match status" value="1"/>
</dbReference>
<evidence type="ECO:0000256" key="3">
    <source>
        <dbReference type="ARBA" id="ARBA00008536"/>
    </source>
</evidence>